<dbReference type="AlphaFoldDB" id="N1R643"/>
<reference evidence="3" key="2">
    <citation type="journal article" date="2014" name="PLoS ONE">
        <title>Genome and Transcriptome Analysis of the Fungal Pathogen Fusarium oxysporum f. sp. cubense Causing Banana Vascular Wilt Disease.</title>
        <authorList>
            <person name="Guo L."/>
            <person name="Han L."/>
            <person name="Yang L."/>
            <person name="Zeng H."/>
            <person name="Fan D."/>
            <person name="Zhu Y."/>
            <person name="Feng Y."/>
            <person name="Wang G."/>
            <person name="Peng C."/>
            <person name="Jiang X."/>
            <person name="Zhou D."/>
            <person name="Ni P."/>
            <person name="Liang C."/>
            <person name="Liu L."/>
            <person name="Wang J."/>
            <person name="Mao C."/>
            <person name="Fang X."/>
            <person name="Peng M."/>
            <person name="Huang J."/>
        </authorList>
    </citation>
    <scope>NUCLEOTIDE SEQUENCE [LARGE SCALE GENOMIC DNA]</scope>
    <source>
        <strain evidence="3">race 4</strain>
    </source>
</reference>
<organism evidence="2 3">
    <name type="scientific">Fusarium oxysporum f. sp. cubense (strain race 4)</name>
    <name type="common">Panama disease fungus</name>
    <dbReference type="NCBI Taxonomy" id="2502994"/>
    <lineage>
        <taxon>Eukaryota</taxon>
        <taxon>Fungi</taxon>
        <taxon>Dikarya</taxon>
        <taxon>Ascomycota</taxon>
        <taxon>Pezizomycotina</taxon>
        <taxon>Sordariomycetes</taxon>
        <taxon>Hypocreomycetidae</taxon>
        <taxon>Hypocreales</taxon>
        <taxon>Nectriaceae</taxon>
        <taxon>Fusarium</taxon>
        <taxon>Fusarium oxysporum species complex</taxon>
    </lineage>
</organism>
<proteinExistence type="predicted"/>
<feature type="region of interest" description="Disordered" evidence="1">
    <location>
        <begin position="35"/>
        <end position="58"/>
    </location>
</feature>
<dbReference type="Proteomes" id="UP000016929">
    <property type="component" value="Unassembled WGS sequence"/>
</dbReference>
<gene>
    <name evidence="2" type="ORF">FOC4_g10011960</name>
</gene>
<evidence type="ECO:0000313" key="2">
    <source>
        <dbReference type="EMBL" id="EMT60683.1"/>
    </source>
</evidence>
<reference evidence="3" key="1">
    <citation type="submission" date="2012-09" db="EMBL/GenBank/DDBJ databases">
        <title>Genome sequencing and comparative transcriptomics of race 1 and race 4 of banana pathogen: Fusarium oxysporum f. sp. cubense.</title>
        <authorList>
            <person name="Fang X."/>
            <person name="Huang J."/>
        </authorList>
    </citation>
    <scope>NUCLEOTIDE SEQUENCE [LARGE SCALE GENOMIC DNA]</scope>
    <source>
        <strain evidence="3">race 4</strain>
    </source>
</reference>
<accession>N1R643</accession>
<evidence type="ECO:0000256" key="1">
    <source>
        <dbReference type="SAM" id="MobiDB-lite"/>
    </source>
</evidence>
<protein>
    <submittedName>
        <fullName evidence="2">Uncharacterized protein</fullName>
    </submittedName>
</protein>
<keyword evidence="3" id="KW-1185">Reference proteome</keyword>
<name>N1R643_FUSC4</name>
<evidence type="ECO:0000313" key="3">
    <source>
        <dbReference type="Proteomes" id="UP000016929"/>
    </source>
</evidence>
<dbReference type="EMBL" id="KB726997">
    <property type="protein sequence ID" value="EMT60683.1"/>
    <property type="molecule type" value="Genomic_DNA"/>
</dbReference>
<sequence>MMTRVWENKAVEPCAKPNARCRVMVVHPYAWGSRPHPSYQSGRRDRRAHSPGVNWDKDTHFPPRHQVNCLGRMICGVQSRSAHL</sequence>
<dbReference type="HOGENOM" id="CLU_2527496_0_0_1"/>